<evidence type="ECO:0000259" key="1">
    <source>
        <dbReference type="Pfam" id="PF04324"/>
    </source>
</evidence>
<organism evidence="2 3">
    <name type="scientific">Streptomyces ferrugineus</name>
    <dbReference type="NCBI Taxonomy" id="1413221"/>
    <lineage>
        <taxon>Bacteria</taxon>
        <taxon>Bacillati</taxon>
        <taxon>Actinomycetota</taxon>
        <taxon>Actinomycetes</taxon>
        <taxon>Kitasatosporales</taxon>
        <taxon>Streptomycetaceae</taxon>
        <taxon>Streptomyces</taxon>
    </lineage>
</organism>
<accession>A0A7M2SMX7</accession>
<dbReference type="EMBL" id="CP063373">
    <property type="protein sequence ID" value="QOV36581.1"/>
    <property type="molecule type" value="Genomic_DNA"/>
</dbReference>
<dbReference type="AlphaFoldDB" id="A0A7M2SMX7"/>
<dbReference type="KEGG" id="sfeu:IM697_42515"/>
<feature type="domain" description="BFD-like [2Fe-2S]-binding" evidence="1">
    <location>
        <begin position="8"/>
        <end position="56"/>
    </location>
</feature>
<proteinExistence type="predicted"/>
<dbReference type="Pfam" id="PF04324">
    <property type="entry name" value="Fer2_BFD"/>
    <property type="match status" value="1"/>
</dbReference>
<keyword evidence="3" id="KW-1185">Reference proteome</keyword>
<gene>
    <name evidence="2" type="ORF">IM697_42515</name>
</gene>
<dbReference type="Proteomes" id="UP000594205">
    <property type="component" value="Chromosome"/>
</dbReference>
<reference evidence="2 3" key="1">
    <citation type="submission" date="2020-10" db="EMBL/GenBank/DDBJ databases">
        <title>Streptomyces ferrugineus complate genome analysis.</title>
        <authorList>
            <person name="Anwar N."/>
        </authorList>
    </citation>
    <scope>NUCLEOTIDE SEQUENCE [LARGE SCALE GENOMIC DNA]</scope>
    <source>
        <strain evidence="2 3">CCTCC AA2014009</strain>
    </source>
</reference>
<sequence>MSGSDDPLICLCVRVPESEIMAAIRAGHRDAAAVRDETGAGSGCGDCVVEVEDLIAWTDSATRA</sequence>
<protein>
    <submittedName>
        <fullName evidence="2">(2Fe-2S)-binding protein</fullName>
    </submittedName>
</protein>
<dbReference type="InterPro" id="IPR007419">
    <property type="entry name" value="BFD-like_2Fe2S-bd_dom"/>
</dbReference>
<dbReference type="RefSeq" id="WP_194042687.1">
    <property type="nucleotide sequence ID" value="NZ_CP063373.1"/>
</dbReference>
<evidence type="ECO:0000313" key="3">
    <source>
        <dbReference type="Proteomes" id="UP000594205"/>
    </source>
</evidence>
<name>A0A7M2SMX7_9ACTN</name>
<dbReference type="InterPro" id="IPR041854">
    <property type="entry name" value="BFD-like_2Fe2S-bd_dom_sf"/>
</dbReference>
<dbReference type="Gene3D" id="1.10.10.1100">
    <property type="entry name" value="BFD-like [2Fe-2S]-binding domain"/>
    <property type="match status" value="1"/>
</dbReference>
<evidence type="ECO:0000313" key="2">
    <source>
        <dbReference type="EMBL" id="QOV36581.1"/>
    </source>
</evidence>